<proteinExistence type="predicted"/>
<reference evidence="1" key="1">
    <citation type="journal article" date="2017" name="Nature">
        <title>The genome of Chenopodium quinoa.</title>
        <authorList>
            <person name="Jarvis D.E."/>
            <person name="Ho Y.S."/>
            <person name="Lightfoot D.J."/>
            <person name="Schmoeckel S.M."/>
            <person name="Li B."/>
            <person name="Borm T.J.A."/>
            <person name="Ohyanagi H."/>
            <person name="Mineta K."/>
            <person name="Michell C.T."/>
            <person name="Saber N."/>
            <person name="Kharbatia N.M."/>
            <person name="Rupper R.R."/>
            <person name="Sharp A.R."/>
            <person name="Dally N."/>
            <person name="Boughton B.A."/>
            <person name="Woo Y.H."/>
            <person name="Gao G."/>
            <person name="Schijlen E.G.W.M."/>
            <person name="Guo X."/>
            <person name="Momin A.A."/>
            <person name="Negrao S."/>
            <person name="Al-Babili S."/>
            <person name="Gehring C."/>
            <person name="Roessner U."/>
            <person name="Jung C."/>
            <person name="Murphy K."/>
            <person name="Arold S.T."/>
            <person name="Gojobori T."/>
            <person name="van der Linden C.G."/>
            <person name="van Loo E.N."/>
            <person name="Jellen E.N."/>
            <person name="Maughan P.J."/>
            <person name="Tester M."/>
        </authorList>
    </citation>
    <scope>NUCLEOTIDE SEQUENCE [LARGE SCALE GENOMIC DNA]</scope>
    <source>
        <strain evidence="1">cv. PI 614886</strain>
    </source>
</reference>
<dbReference type="EnsemblPlants" id="AUR62034019-RA">
    <property type="protein sequence ID" value="AUR62034019-RA:cds"/>
    <property type="gene ID" value="AUR62034019"/>
</dbReference>
<sequence>MDCLKGHWKMIDYVHLLYFGAATSHMRSISVTFLLQEEFSFELSMHVHGRRCFGLMASRNYITLFLRKSYWISKR</sequence>
<reference evidence="1" key="2">
    <citation type="submission" date="2021-03" db="UniProtKB">
        <authorList>
            <consortium name="EnsemblPlants"/>
        </authorList>
    </citation>
    <scope>IDENTIFICATION</scope>
</reference>
<accession>A0A803MRW8</accession>
<dbReference type="Gramene" id="AUR62034019-RA">
    <property type="protein sequence ID" value="AUR62034019-RA:cds"/>
    <property type="gene ID" value="AUR62034019"/>
</dbReference>
<dbReference type="Proteomes" id="UP000596660">
    <property type="component" value="Unplaced"/>
</dbReference>
<organism evidence="1 2">
    <name type="scientific">Chenopodium quinoa</name>
    <name type="common">Quinoa</name>
    <dbReference type="NCBI Taxonomy" id="63459"/>
    <lineage>
        <taxon>Eukaryota</taxon>
        <taxon>Viridiplantae</taxon>
        <taxon>Streptophyta</taxon>
        <taxon>Embryophyta</taxon>
        <taxon>Tracheophyta</taxon>
        <taxon>Spermatophyta</taxon>
        <taxon>Magnoliopsida</taxon>
        <taxon>eudicotyledons</taxon>
        <taxon>Gunneridae</taxon>
        <taxon>Pentapetalae</taxon>
        <taxon>Caryophyllales</taxon>
        <taxon>Chenopodiaceae</taxon>
        <taxon>Chenopodioideae</taxon>
        <taxon>Atripliceae</taxon>
        <taxon>Chenopodium</taxon>
    </lineage>
</organism>
<evidence type="ECO:0000313" key="1">
    <source>
        <dbReference type="EnsemblPlants" id="AUR62034019-RA:cds"/>
    </source>
</evidence>
<evidence type="ECO:0000313" key="2">
    <source>
        <dbReference type="Proteomes" id="UP000596660"/>
    </source>
</evidence>
<name>A0A803MRW8_CHEQI</name>
<protein>
    <submittedName>
        <fullName evidence="1">Uncharacterized protein</fullName>
    </submittedName>
</protein>
<dbReference type="AlphaFoldDB" id="A0A803MRW8"/>
<keyword evidence="2" id="KW-1185">Reference proteome</keyword>